<evidence type="ECO:0000313" key="2">
    <source>
        <dbReference type="EMBL" id="PYH74584.1"/>
    </source>
</evidence>
<dbReference type="OrthoDB" id="4510602at2759"/>
<dbReference type="Proteomes" id="UP000248405">
    <property type="component" value="Unassembled WGS sequence"/>
</dbReference>
<feature type="region of interest" description="Disordered" evidence="1">
    <location>
        <begin position="22"/>
        <end position="45"/>
    </location>
</feature>
<dbReference type="AlphaFoldDB" id="A0A319BQA0"/>
<protein>
    <submittedName>
        <fullName evidence="2">Uncharacterized protein</fullName>
    </submittedName>
</protein>
<feature type="compositionally biased region" description="Low complexity" evidence="1">
    <location>
        <begin position="22"/>
        <end position="33"/>
    </location>
</feature>
<dbReference type="RefSeq" id="XP_025568378.1">
    <property type="nucleotide sequence ID" value="XM_025705513.1"/>
</dbReference>
<proteinExistence type="predicted"/>
<accession>A0A319BQA0</accession>
<name>A0A319BQA0_ASPVC</name>
<dbReference type="GeneID" id="37210105"/>
<evidence type="ECO:0000256" key="1">
    <source>
        <dbReference type="SAM" id="MobiDB-lite"/>
    </source>
</evidence>
<keyword evidence="3" id="KW-1185">Reference proteome</keyword>
<gene>
    <name evidence="2" type="ORF">BO88DRAFT_400248</name>
</gene>
<reference evidence="2" key="1">
    <citation type="submission" date="2016-12" db="EMBL/GenBank/DDBJ databases">
        <title>The genomes of Aspergillus section Nigri reveals drivers in fungal speciation.</title>
        <authorList>
            <consortium name="DOE Joint Genome Institute"/>
            <person name="Vesth T.C."/>
            <person name="Nybo J."/>
            <person name="Theobald S."/>
            <person name="Brandl J."/>
            <person name="Frisvad J.C."/>
            <person name="Nielsen K.F."/>
            <person name="Lyhne E.K."/>
            <person name="Kogle M.E."/>
            <person name="Kuo A."/>
            <person name="Riley R."/>
            <person name="Clum A."/>
            <person name="Nolan M."/>
            <person name="Lipzen A."/>
            <person name="Salamov A."/>
            <person name="Henrissat B."/>
            <person name="Wiebenga A."/>
            <person name="De Vries R.P."/>
            <person name="Grigoriev I.V."/>
            <person name="Mortensen U.H."/>
            <person name="Andersen M.R."/>
            <person name="Baker S.E."/>
        </authorList>
    </citation>
    <scope>NUCLEOTIDE SEQUENCE [LARGE SCALE GENOMIC DNA]</scope>
    <source>
        <strain evidence="2">CBS 113365</strain>
    </source>
</reference>
<organism evidence="2 3">
    <name type="scientific">Aspergillus vadensis (strain CBS 113365 / IMI 142717 / IBT 24658)</name>
    <dbReference type="NCBI Taxonomy" id="1448311"/>
    <lineage>
        <taxon>Eukaryota</taxon>
        <taxon>Fungi</taxon>
        <taxon>Dikarya</taxon>
        <taxon>Ascomycota</taxon>
        <taxon>Pezizomycotina</taxon>
        <taxon>Eurotiomycetes</taxon>
        <taxon>Eurotiomycetidae</taxon>
        <taxon>Eurotiales</taxon>
        <taxon>Aspergillaceae</taxon>
        <taxon>Aspergillus</taxon>
        <taxon>Aspergillus subgen. Circumdati</taxon>
    </lineage>
</organism>
<sequence>MSTSQTSQVNTCAGRSWASLATSSSMVSSSTRATRAEPGLSGISLDTNLASPNALKLLQQPVQLQQIVNNCLGLQGETENIRIKADKTAPRNFRQSYCGARSKPKLLRERTGSLQAHPGVKLQREQWYPI</sequence>
<evidence type="ECO:0000313" key="3">
    <source>
        <dbReference type="Proteomes" id="UP000248405"/>
    </source>
</evidence>
<dbReference type="EMBL" id="KZ821614">
    <property type="protein sequence ID" value="PYH74584.1"/>
    <property type="molecule type" value="Genomic_DNA"/>
</dbReference>